<dbReference type="AlphaFoldDB" id="A0AAV2E379"/>
<keyword evidence="3" id="KW-1185">Reference proteome</keyword>
<sequence>MYPPLLLPGPEISGGMRGVPLRLPQRGKRQEVGLQPHVSPRLPRQMADVAGGFGMAFLPSLPNPDGSAGAREREGDGRGGEWGRREMLALLAKFREEGSRPAATVIPRLTY</sequence>
<feature type="region of interest" description="Disordered" evidence="1">
    <location>
        <begin position="58"/>
        <end position="82"/>
    </location>
</feature>
<evidence type="ECO:0000313" key="3">
    <source>
        <dbReference type="Proteomes" id="UP001497516"/>
    </source>
</evidence>
<feature type="compositionally biased region" description="Basic and acidic residues" evidence="1">
    <location>
        <begin position="70"/>
        <end position="82"/>
    </location>
</feature>
<dbReference type="EMBL" id="OZ034817">
    <property type="protein sequence ID" value="CAL1380203.1"/>
    <property type="molecule type" value="Genomic_DNA"/>
</dbReference>
<reference evidence="2 3" key="1">
    <citation type="submission" date="2024-04" db="EMBL/GenBank/DDBJ databases">
        <authorList>
            <person name="Fracassetti M."/>
        </authorList>
    </citation>
    <scope>NUCLEOTIDE SEQUENCE [LARGE SCALE GENOMIC DNA]</scope>
</reference>
<name>A0AAV2E379_9ROSI</name>
<evidence type="ECO:0000256" key="1">
    <source>
        <dbReference type="SAM" id="MobiDB-lite"/>
    </source>
</evidence>
<proteinExistence type="predicted"/>
<gene>
    <name evidence="2" type="ORF">LTRI10_LOCUS21662</name>
</gene>
<organism evidence="2 3">
    <name type="scientific">Linum trigynum</name>
    <dbReference type="NCBI Taxonomy" id="586398"/>
    <lineage>
        <taxon>Eukaryota</taxon>
        <taxon>Viridiplantae</taxon>
        <taxon>Streptophyta</taxon>
        <taxon>Embryophyta</taxon>
        <taxon>Tracheophyta</taxon>
        <taxon>Spermatophyta</taxon>
        <taxon>Magnoliopsida</taxon>
        <taxon>eudicotyledons</taxon>
        <taxon>Gunneridae</taxon>
        <taxon>Pentapetalae</taxon>
        <taxon>rosids</taxon>
        <taxon>fabids</taxon>
        <taxon>Malpighiales</taxon>
        <taxon>Linaceae</taxon>
        <taxon>Linum</taxon>
    </lineage>
</organism>
<dbReference type="Proteomes" id="UP001497516">
    <property type="component" value="Chromosome 4"/>
</dbReference>
<protein>
    <submittedName>
        <fullName evidence="2">Uncharacterized protein</fullName>
    </submittedName>
</protein>
<evidence type="ECO:0000313" key="2">
    <source>
        <dbReference type="EMBL" id="CAL1380203.1"/>
    </source>
</evidence>
<accession>A0AAV2E379</accession>